<dbReference type="KEGG" id="fte:Fluta_2727"/>
<dbReference type="Proteomes" id="UP000007463">
    <property type="component" value="Chromosome"/>
</dbReference>
<dbReference type="STRING" id="755732.Fluta_2727"/>
<dbReference type="Pfam" id="PF01451">
    <property type="entry name" value="LMWPc"/>
    <property type="match status" value="1"/>
</dbReference>
<dbReference type="AlphaFoldDB" id="F2IG73"/>
<feature type="active site" description="Proton donor" evidence="5">
    <location>
        <position position="123"/>
    </location>
</feature>
<dbReference type="InterPro" id="IPR036196">
    <property type="entry name" value="Ptyr_pPase_sf"/>
</dbReference>
<dbReference type="HOGENOM" id="CLU_071415_2_2_10"/>
<keyword evidence="8" id="KW-1185">Reference proteome</keyword>
<evidence type="ECO:0000256" key="2">
    <source>
        <dbReference type="ARBA" id="ARBA00013064"/>
    </source>
</evidence>
<dbReference type="CDD" id="cd16343">
    <property type="entry name" value="LMWPTP"/>
    <property type="match status" value="1"/>
</dbReference>
<dbReference type="SMART" id="SM00226">
    <property type="entry name" value="LMWPc"/>
    <property type="match status" value="1"/>
</dbReference>
<dbReference type="GO" id="GO:0004725">
    <property type="term" value="F:protein tyrosine phosphatase activity"/>
    <property type="evidence" value="ECO:0007669"/>
    <property type="project" value="UniProtKB-EC"/>
</dbReference>
<evidence type="ECO:0000313" key="7">
    <source>
        <dbReference type="EMBL" id="AEA44708.1"/>
    </source>
</evidence>
<dbReference type="EMBL" id="CP002542">
    <property type="protein sequence ID" value="AEA44708.1"/>
    <property type="molecule type" value="Genomic_DNA"/>
</dbReference>
<evidence type="ECO:0000256" key="3">
    <source>
        <dbReference type="ARBA" id="ARBA00022801"/>
    </source>
</evidence>
<dbReference type="eggNOG" id="COG0394">
    <property type="taxonomic scope" value="Bacteria"/>
</dbReference>
<proteinExistence type="inferred from homology"/>
<keyword evidence="4" id="KW-0904">Protein phosphatase</keyword>
<dbReference type="RefSeq" id="WP_013687477.1">
    <property type="nucleotide sequence ID" value="NC_015321.1"/>
</dbReference>
<dbReference type="InterPro" id="IPR017867">
    <property type="entry name" value="Tyr_phospatase_low_mol_wt"/>
</dbReference>
<evidence type="ECO:0000313" key="8">
    <source>
        <dbReference type="Proteomes" id="UP000007463"/>
    </source>
</evidence>
<dbReference type="SUPFAM" id="SSF52788">
    <property type="entry name" value="Phosphotyrosine protein phosphatases I"/>
    <property type="match status" value="1"/>
</dbReference>
<protein>
    <recommendedName>
        <fullName evidence="2">protein-tyrosine-phosphatase</fullName>
        <ecNumber evidence="2">3.1.3.48</ecNumber>
    </recommendedName>
</protein>
<reference evidence="7 8" key="1">
    <citation type="journal article" date="2011" name="Stand. Genomic Sci.">
        <title>Complete genome sequence of the gliding freshwater bacterium Fluviicola taffensis type strain (RW262).</title>
        <authorList>
            <person name="Woyke T."/>
            <person name="Chertkov O."/>
            <person name="Lapidus A."/>
            <person name="Nolan M."/>
            <person name="Lucas S."/>
            <person name="Del Rio T.G."/>
            <person name="Tice H."/>
            <person name="Cheng J.F."/>
            <person name="Tapia R."/>
            <person name="Han C."/>
            <person name="Goodwin L."/>
            <person name="Pitluck S."/>
            <person name="Liolios K."/>
            <person name="Pagani I."/>
            <person name="Ivanova N."/>
            <person name="Huntemann M."/>
            <person name="Mavromatis K."/>
            <person name="Mikhailova N."/>
            <person name="Pati A."/>
            <person name="Chen A."/>
            <person name="Palaniappan K."/>
            <person name="Land M."/>
            <person name="Hauser L."/>
            <person name="Brambilla E.M."/>
            <person name="Rohde M."/>
            <person name="Mwirichia R."/>
            <person name="Sikorski J."/>
            <person name="Tindall B.J."/>
            <person name="Goker M."/>
            <person name="Bristow J."/>
            <person name="Eisen J.A."/>
            <person name="Markowitz V."/>
            <person name="Hugenholtz P."/>
            <person name="Klenk H.P."/>
            <person name="Kyrpides N.C."/>
        </authorList>
    </citation>
    <scope>NUCLEOTIDE SEQUENCE [LARGE SCALE GENOMIC DNA]</scope>
    <source>
        <strain evidence="8">DSM 16823 / RW262 / RW262</strain>
    </source>
</reference>
<reference evidence="8" key="2">
    <citation type="submission" date="2011-02" db="EMBL/GenBank/DDBJ databases">
        <title>The complete genome of Fluviicola taffensis DSM 16823.</title>
        <authorList>
            <consortium name="US DOE Joint Genome Institute (JGI-PGF)"/>
            <person name="Lucas S."/>
            <person name="Copeland A."/>
            <person name="Lapidus A."/>
            <person name="Bruce D."/>
            <person name="Goodwin L."/>
            <person name="Pitluck S."/>
            <person name="Kyrpides N."/>
            <person name="Mavromatis K."/>
            <person name="Ivanova N."/>
            <person name="Mikhailova N."/>
            <person name="Pagani I."/>
            <person name="Chertkov O."/>
            <person name="Detter J.C."/>
            <person name="Han C."/>
            <person name="Tapia R."/>
            <person name="Land M."/>
            <person name="Hauser L."/>
            <person name="Markowitz V."/>
            <person name="Cheng J.-F."/>
            <person name="Hugenholtz P."/>
            <person name="Woyke T."/>
            <person name="Wu D."/>
            <person name="Tindall B."/>
            <person name="Pomrenke H.G."/>
            <person name="Brambilla E."/>
            <person name="Klenk H.-P."/>
            <person name="Eisen J.A."/>
        </authorList>
    </citation>
    <scope>NUCLEOTIDE SEQUENCE [LARGE SCALE GENOMIC DNA]</scope>
    <source>
        <strain evidence="8">DSM 16823 / RW262 / RW262</strain>
    </source>
</reference>
<dbReference type="InterPro" id="IPR050438">
    <property type="entry name" value="LMW_PTPase"/>
</dbReference>
<dbReference type="Gene3D" id="3.40.50.2300">
    <property type="match status" value="1"/>
</dbReference>
<name>F2IG73_FLUTR</name>
<accession>F2IG73</accession>
<dbReference type="InterPro" id="IPR023485">
    <property type="entry name" value="Ptyr_pPase"/>
</dbReference>
<feature type="active site" description="Nucleophile" evidence="5">
    <location>
        <position position="7"/>
    </location>
</feature>
<dbReference type="PRINTS" id="PR00719">
    <property type="entry name" value="LMWPTPASE"/>
</dbReference>
<evidence type="ECO:0000256" key="5">
    <source>
        <dbReference type="PIRSR" id="PIRSR617867-1"/>
    </source>
</evidence>
<evidence type="ECO:0000256" key="1">
    <source>
        <dbReference type="ARBA" id="ARBA00011063"/>
    </source>
</evidence>
<dbReference type="EC" id="3.1.3.48" evidence="2"/>
<gene>
    <name evidence="7" type="ordered locus">Fluta_2727</name>
</gene>
<comment type="similarity">
    <text evidence="1">Belongs to the low molecular weight phosphotyrosine protein phosphatase family.</text>
</comment>
<sequence length="156" mass="18063" precursor="true">MRILMVCLGNICRSPMADGWLRHKTKQHGLNLEVDSAGTANYHVGKKPDHRMRRLSLDFGVSIDELRARQFSVADFDNYDIIFAMDQNNEQNILQLARNNKEKEKVKLLLNELHPNQNLEVPDPYYGTDANFKEVIELLDHATDAFLFNHQLITKQ</sequence>
<dbReference type="OrthoDB" id="9784339at2"/>
<dbReference type="PANTHER" id="PTHR11717:SF7">
    <property type="entry name" value="LOW MOLECULAR WEIGHT PHOSPHOTYROSINE PROTEIN PHOSPHATASE"/>
    <property type="match status" value="1"/>
</dbReference>
<evidence type="ECO:0000259" key="6">
    <source>
        <dbReference type="SMART" id="SM00226"/>
    </source>
</evidence>
<feature type="active site" description="Nucleophile" evidence="5">
    <location>
        <position position="13"/>
    </location>
</feature>
<evidence type="ECO:0000256" key="4">
    <source>
        <dbReference type="ARBA" id="ARBA00022912"/>
    </source>
</evidence>
<feature type="domain" description="Phosphotyrosine protein phosphatase I" evidence="6">
    <location>
        <begin position="1"/>
        <end position="149"/>
    </location>
</feature>
<organism evidence="7 8">
    <name type="scientific">Fluviicola taffensis (strain DSM 16823 / NCIMB 13979 / RW262)</name>
    <dbReference type="NCBI Taxonomy" id="755732"/>
    <lineage>
        <taxon>Bacteria</taxon>
        <taxon>Pseudomonadati</taxon>
        <taxon>Bacteroidota</taxon>
        <taxon>Flavobacteriia</taxon>
        <taxon>Flavobacteriales</taxon>
        <taxon>Crocinitomicaceae</taxon>
        <taxon>Fluviicola</taxon>
    </lineage>
</organism>
<dbReference type="PANTHER" id="PTHR11717">
    <property type="entry name" value="LOW MOLECULAR WEIGHT PROTEIN TYROSINE PHOSPHATASE"/>
    <property type="match status" value="1"/>
</dbReference>
<keyword evidence="3" id="KW-0378">Hydrolase</keyword>